<keyword evidence="3" id="KW-1185">Reference proteome</keyword>
<dbReference type="AlphaFoldDB" id="A0A1I2BVW7"/>
<feature type="signal peptide" evidence="1">
    <location>
        <begin position="1"/>
        <end position="23"/>
    </location>
</feature>
<sequence>MLKKMVFVFLVCLIAISTSDIHAQSCAYKEYLRIIQNKGLAIGDQMKVNLSQGRTGYDYRTFYAGLKYIIVASSDDESVTDVDLYLYEADGVTLVRRDTETSALAIIEFTPSTTRRLQIVIKNHASVTPNFESTHRFIVAYVQ</sequence>
<evidence type="ECO:0000313" key="2">
    <source>
        <dbReference type="EMBL" id="SFE59563.1"/>
    </source>
</evidence>
<keyword evidence="1" id="KW-0732">Signal</keyword>
<gene>
    <name evidence="2" type="ORF">SAMN04488541_1003154</name>
</gene>
<evidence type="ECO:0000313" key="3">
    <source>
        <dbReference type="Proteomes" id="UP000199513"/>
    </source>
</evidence>
<proteinExistence type="predicted"/>
<reference evidence="2 3" key="1">
    <citation type="submission" date="2016-10" db="EMBL/GenBank/DDBJ databases">
        <authorList>
            <person name="de Groot N.N."/>
        </authorList>
    </citation>
    <scope>NUCLEOTIDE SEQUENCE [LARGE SCALE GENOMIC DNA]</scope>
    <source>
        <strain>GEY</strain>
        <strain evidence="3">DSM 9560</strain>
    </source>
</reference>
<accession>A0A1I2BVW7</accession>
<evidence type="ECO:0000256" key="1">
    <source>
        <dbReference type="SAM" id="SignalP"/>
    </source>
</evidence>
<dbReference type="Proteomes" id="UP000199513">
    <property type="component" value="Unassembled WGS sequence"/>
</dbReference>
<organism evidence="2 3">
    <name type="scientific">Thermoflexibacter ruber</name>
    <dbReference type="NCBI Taxonomy" id="1003"/>
    <lineage>
        <taxon>Bacteria</taxon>
        <taxon>Pseudomonadati</taxon>
        <taxon>Bacteroidota</taxon>
        <taxon>Cytophagia</taxon>
        <taxon>Cytophagales</taxon>
        <taxon>Thermoflexibacteraceae</taxon>
        <taxon>Thermoflexibacter</taxon>
    </lineage>
</organism>
<name>A0A1I2BVW7_9BACT</name>
<protein>
    <submittedName>
        <fullName evidence="2">Uncharacterized protein</fullName>
    </submittedName>
</protein>
<dbReference type="EMBL" id="FONY01000003">
    <property type="protein sequence ID" value="SFE59563.1"/>
    <property type="molecule type" value="Genomic_DNA"/>
</dbReference>
<feature type="chain" id="PRO_5011492618" evidence="1">
    <location>
        <begin position="24"/>
        <end position="143"/>
    </location>
</feature>